<keyword evidence="9" id="KW-1185">Reference proteome</keyword>
<dbReference type="CDD" id="cd06225">
    <property type="entry name" value="HAMP"/>
    <property type="match status" value="1"/>
</dbReference>
<dbReference type="PANTHER" id="PTHR32089:SF112">
    <property type="entry name" value="LYSOZYME-LIKE PROTEIN-RELATED"/>
    <property type="match status" value="1"/>
</dbReference>
<dbReference type="FunFam" id="1.10.287.950:FF:000001">
    <property type="entry name" value="Methyl-accepting chemotaxis sensory transducer"/>
    <property type="match status" value="1"/>
</dbReference>
<evidence type="ECO:0000259" key="6">
    <source>
        <dbReference type="PROSITE" id="PS50111"/>
    </source>
</evidence>
<dbReference type="CDD" id="cd11386">
    <property type="entry name" value="MCP_signal"/>
    <property type="match status" value="1"/>
</dbReference>
<dbReference type="RefSeq" id="WP_186410791.1">
    <property type="nucleotide sequence ID" value="NZ_FLQY01000126.1"/>
</dbReference>
<proteinExistence type="inferred from homology"/>
<organism evidence="8 9">
    <name type="scientific">Candidatus Propionivibrio aalborgensis</name>
    <dbReference type="NCBI Taxonomy" id="1860101"/>
    <lineage>
        <taxon>Bacteria</taxon>
        <taxon>Pseudomonadati</taxon>
        <taxon>Pseudomonadota</taxon>
        <taxon>Betaproteobacteria</taxon>
        <taxon>Rhodocyclales</taxon>
        <taxon>Rhodocyclaceae</taxon>
        <taxon>Propionivibrio</taxon>
    </lineage>
</organism>
<dbReference type="SUPFAM" id="SSF58104">
    <property type="entry name" value="Methyl-accepting chemotaxis protein (MCP) signaling domain"/>
    <property type="match status" value="1"/>
</dbReference>
<dbReference type="PROSITE" id="PS50885">
    <property type="entry name" value="HAMP"/>
    <property type="match status" value="1"/>
</dbReference>
<feature type="transmembrane region" description="Helical" evidence="5">
    <location>
        <begin position="21"/>
        <end position="40"/>
    </location>
</feature>
<sequence length="673" mass="72390">MKTLFIPAISLLNRLGYTKKFAIMGILALVAISMLAMNLYHSLTRVIHRSQQELVGIEMIKPIASLMQHLQAHRGLSAGVLNGDEEMEERRAAKQKAVREAVGILAARLSAQLAASEAWKAIMGEWSSIEEDGLSLVVGENFASHTRLIGQLQVLQRVIADQYALTNDPDIDSRYLIATVVDEMPLALESMEQLRALGTGALSRKRELVMSQQVEFTALLAKLDFSVASLRRNLETTSRYNPGLQAVLDTASKDMGAAAEKFNTLINQDILSGRYETLPAVYFAVTTAAIEKGYKEMFDSLLPNLEKLLQQRVELAQRDMQINIAVSVVILLLYVYVSIALYYATIGSINRLAANARTIATGDLSVSVDLGTRDELKLVGDSLNEMTGAFRSLIQNVQRSAGEVHEATKKLASASLHITQSSDQQNDAASTMAAAIEEMTVGIENLSGNAQDANRISGRAGELSADGSRIVGDVVQEIERISEVVNRSASIITELGARSEQISAIVNVIKEIADQTNLLALNAAIEAARAGESGRGFAVVADEVRKLAERTALSTQEISNMIGAIQSGSRDAVESMALGVSRVTAGVELATQAGESIGGIGENALQVVDRVAHITNALHEQSVASAEIAQNVEKVARMAEENCVAVAENAGTAAHLERLSESLAAEVRRFKLA</sequence>
<evidence type="ECO:0000256" key="5">
    <source>
        <dbReference type="SAM" id="Phobius"/>
    </source>
</evidence>
<dbReference type="SMART" id="SM00283">
    <property type="entry name" value="MA"/>
    <property type="match status" value="1"/>
</dbReference>
<evidence type="ECO:0000256" key="2">
    <source>
        <dbReference type="ARBA" id="ARBA00023224"/>
    </source>
</evidence>
<dbReference type="InterPro" id="IPR004089">
    <property type="entry name" value="MCPsignal_dom"/>
</dbReference>
<keyword evidence="2 4" id="KW-0807">Transducer</keyword>
<reference evidence="8 9" key="1">
    <citation type="submission" date="2016-06" db="EMBL/GenBank/DDBJ databases">
        <authorList>
            <person name="Kjaerup R.B."/>
            <person name="Dalgaard T.S."/>
            <person name="Juul-Madsen H.R."/>
        </authorList>
    </citation>
    <scope>NUCLEOTIDE SEQUENCE [LARGE SCALE GENOMIC DNA]</scope>
    <source>
        <strain evidence="8">2</strain>
    </source>
</reference>
<name>A0A1A8XPX0_9RHOO</name>
<keyword evidence="5" id="KW-1133">Transmembrane helix</keyword>
<evidence type="ECO:0000256" key="1">
    <source>
        <dbReference type="ARBA" id="ARBA00004370"/>
    </source>
</evidence>
<protein>
    <submittedName>
        <fullName evidence="8">Methyl-accepting chemotaxis sensory transducer</fullName>
    </submittedName>
</protein>
<keyword evidence="5" id="KW-0812">Transmembrane</keyword>
<dbReference type="GO" id="GO:0007165">
    <property type="term" value="P:signal transduction"/>
    <property type="evidence" value="ECO:0007669"/>
    <property type="project" value="UniProtKB-KW"/>
</dbReference>
<dbReference type="Pfam" id="PF00015">
    <property type="entry name" value="MCPsignal"/>
    <property type="match status" value="1"/>
</dbReference>
<feature type="domain" description="HAMP" evidence="7">
    <location>
        <begin position="343"/>
        <end position="395"/>
    </location>
</feature>
<dbReference type="GO" id="GO:0016020">
    <property type="term" value="C:membrane"/>
    <property type="evidence" value="ECO:0007669"/>
    <property type="project" value="UniProtKB-SubCell"/>
</dbReference>
<dbReference type="Gene3D" id="1.10.287.950">
    <property type="entry name" value="Methyl-accepting chemotaxis protein"/>
    <property type="match status" value="1"/>
</dbReference>
<dbReference type="Proteomes" id="UP000199600">
    <property type="component" value="Unassembled WGS sequence"/>
</dbReference>
<dbReference type="PANTHER" id="PTHR32089">
    <property type="entry name" value="METHYL-ACCEPTING CHEMOTAXIS PROTEIN MCPB"/>
    <property type="match status" value="1"/>
</dbReference>
<dbReference type="SMART" id="SM00304">
    <property type="entry name" value="HAMP"/>
    <property type="match status" value="1"/>
</dbReference>
<feature type="domain" description="Methyl-accepting transducer" evidence="6">
    <location>
        <begin position="400"/>
        <end position="636"/>
    </location>
</feature>
<dbReference type="PROSITE" id="PS50111">
    <property type="entry name" value="CHEMOTAXIS_TRANSDUC_2"/>
    <property type="match status" value="1"/>
</dbReference>
<gene>
    <name evidence="8" type="ORF">PROAA_2110004</name>
</gene>
<evidence type="ECO:0000256" key="3">
    <source>
        <dbReference type="ARBA" id="ARBA00029447"/>
    </source>
</evidence>
<dbReference type="GO" id="GO:0006935">
    <property type="term" value="P:chemotaxis"/>
    <property type="evidence" value="ECO:0007669"/>
    <property type="project" value="UniProtKB-ARBA"/>
</dbReference>
<dbReference type="Pfam" id="PF00672">
    <property type="entry name" value="HAMP"/>
    <property type="match status" value="1"/>
</dbReference>
<accession>A0A1A8XPX0</accession>
<comment type="similarity">
    <text evidence="3">Belongs to the methyl-accepting chemotaxis (MCP) protein family.</text>
</comment>
<evidence type="ECO:0000256" key="4">
    <source>
        <dbReference type="PROSITE-ProRule" id="PRU00284"/>
    </source>
</evidence>
<dbReference type="InterPro" id="IPR003660">
    <property type="entry name" value="HAMP_dom"/>
</dbReference>
<dbReference type="AlphaFoldDB" id="A0A1A8XPX0"/>
<dbReference type="EMBL" id="FLQY01000126">
    <property type="protein sequence ID" value="SBT07219.1"/>
    <property type="molecule type" value="Genomic_DNA"/>
</dbReference>
<comment type="subcellular location">
    <subcellularLocation>
        <location evidence="1">Membrane</location>
    </subcellularLocation>
</comment>
<evidence type="ECO:0000313" key="9">
    <source>
        <dbReference type="Proteomes" id="UP000199600"/>
    </source>
</evidence>
<keyword evidence="5" id="KW-0472">Membrane</keyword>
<evidence type="ECO:0000259" key="7">
    <source>
        <dbReference type="PROSITE" id="PS50885"/>
    </source>
</evidence>
<evidence type="ECO:0000313" key="8">
    <source>
        <dbReference type="EMBL" id="SBT07219.1"/>
    </source>
</evidence>
<feature type="transmembrane region" description="Helical" evidence="5">
    <location>
        <begin position="322"/>
        <end position="344"/>
    </location>
</feature>